<dbReference type="Proteomes" id="UP001152300">
    <property type="component" value="Unassembled WGS sequence"/>
</dbReference>
<keyword evidence="1" id="KW-0812">Transmembrane</keyword>
<evidence type="ECO:0000313" key="2">
    <source>
        <dbReference type="EMBL" id="KAJ8058285.1"/>
    </source>
</evidence>
<evidence type="ECO:0000313" key="3">
    <source>
        <dbReference type="Proteomes" id="UP001152300"/>
    </source>
</evidence>
<name>A0A9X0A8N3_9HELO</name>
<evidence type="ECO:0000256" key="1">
    <source>
        <dbReference type="SAM" id="Phobius"/>
    </source>
</evidence>
<keyword evidence="3" id="KW-1185">Reference proteome</keyword>
<organism evidence="2 3">
    <name type="scientific">Sclerotinia nivalis</name>
    <dbReference type="NCBI Taxonomy" id="352851"/>
    <lineage>
        <taxon>Eukaryota</taxon>
        <taxon>Fungi</taxon>
        <taxon>Dikarya</taxon>
        <taxon>Ascomycota</taxon>
        <taxon>Pezizomycotina</taxon>
        <taxon>Leotiomycetes</taxon>
        <taxon>Helotiales</taxon>
        <taxon>Sclerotiniaceae</taxon>
        <taxon>Sclerotinia</taxon>
    </lineage>
</organism>
<accession>A0A9X0A8N3</accession>
<comment type="caution">
    <text evidence="2">The sequence shown here is derived from an EMBL/GenBank/DDBJ whole genome shotgun (WGS) entry which is preliminary data.</text>
</comment>
<feature type="transmembrane region" description="Helical" evidence="1">
    <location>
        <begin position="12"/>
        <end position="33"/>
    </location>
</feature>
<reference evidence="2" key="1">
    <citation type="submission" date="2022-11" db="EMBL/GenBank/DDBJ databases">
        <title>Genome Resource of Sclerotinia nivalis Strain SnTB1, a Plant Pathogen Isolated from American Ginseng.</title>
        <authorList>
            <person name="Fan S."/>
        </authorList>
    </citation>
    <scope>NUCLEOTIDE SEQUENCE</scope>
    <source>
        <strain evidence="2">SnTB1</strain>
    </source>
</reference>
<protein>
    <submittedName>
        <fullName evidence="2">Uncharacterized protein</fullName>
    </submittedName>
</protein>
<keyword evidence="1" id="KW-0472">Membrane</keyword>
<dbReference type="EMBL" id="JAPEIS010000016">
    <property type="protein sequence ID" value="KAJ8058285.1"/>
    <property type="molecule type" value="Genomic_DNA"/>
</dbReference>
<feature type="transmembrane region" description="Helical" evidence="1">
    <location>
        <begin position="45"/>
        <end position="64"/>
    </location>
</feature>
<keyword evidence="1" id="KW-1133">Transmembrane helix</keyword>
<sequence length="101" mass="11482">MNSLKDDNRGRMITVSTLSTRGLGGLSTFPFFVFKLISFPNNPHISQFSVLQTCSYLFCFSFVIHHNITNTYSALIRDQYLHEISTSNQMTSNLIFPSPEP</sequence>
<dbReference type="AlphaFoldDB" id="A0A9X0A8N3"/>
<gene>
    <name evidence="2" type="ORF">OCU04_012479</name>
</gene>
<proteinExistence type="predicted"/>